<feature type="region of interest" description="Disordered" evidence="1">
    <location>
        <begin position="378"/>
        <end position="449"/>
    </location>
</feature>
<evidence type="ECO:0000256" key="1">
    <source>
        <dbReference type="SAM" id="MobiDB-lite"/>
    </source>
</evidence>
<dbReference type="EMBL" id="CAMXCT030000555">
    <property type="protein sequence ID" value="CAL4767661.1"/>
    <property type="molecule type" value="Genomic_DNA"/>
</dbReference>
<dbReference type="OrthoDB" id="428328at2759"/>
<feature type="region of interest" description="Disordered" evidence="1">
    <location>
        <begin position="798"/>
        <end position="847"/>
    </location>
</feature>
<reference evidence="4" key="2">
    <citation type="submission" date="2024-04" db="EMBL/GenBank/DDBJ databases">
        <authorList>
            <person name="Chen Y."/>
            <person name="Shah S."/>
            <person name="Dougan E. K."/>
            <person name="Thang M."/>
            <person name="Chan C."/>
        </authorList>
    </citation>
    <scope>NUCLEOTIDE SEQUENCE [LARGE SCALE GENOMIC DNA]</scope>
</reference>
<feature type="compositionally biased region" description="Acidic residues" evidence="1">
    <location>
        <begin position="825"/>
        <end position="835"/>
    </location>
</feature>
<organism evidence="3">
    <name type="scientific">Cladocopium goreaui</name>
    <dbReference type="NCBI Taxonomy" id="2562237"/>
    <lineage>
        <taxon>Eukaryota</taxon>
        <taxon>Sar</taxon>
        <taxon>Alveolata</taxon>
        <taxon>Dinophyceae</taxon>
        <taxon>Suessiales</taxon>
        <taxon>Symbiodiniaceae</taxon>
        <taxon>Cladocopium</taxon>
    </lineage>
</organism>
<dbReference type="GO" id="GO:0004725">
    <property type="term" value="F:protein tyrosine phosphatase activity"/>
    <property type="evidence" value="ECO:0007669"/>
    <property type="project" value="TreeGrafter"/>
</dbReference>
<evidence type="ECO:0000259" key="2">
    <source>
        <dbReference type="PROSITE" id="PS50206"/>
    </source>
</evidence>
<feature type="domain" description="Rhodanese" evidence="2">
    <location>
        <begin position="2355"/>
        <end position="2375"/>
    </location>
</feature>
<proteinExistence type="predicted"/>
<feature type="domain" description="Rhodanese" evidence="2">
    <location>
        <begin position="160"/>
        <end position="254"/>
    </location>
</feature>
<feature type="compositionally biased region" description="Basic and acidic residues" evidence="1">
    <location>
        <begin position="378"/>
        <end position="400"/>
    </location>
</feature>
<feature type="compositionally biased region" description="Polar residues" evidence="1">
    <location>
        <begin position="3501"/>
        <end position="3510"/>
    </location>
</feature>
<comment type="caution">
    <text evidence="3">The sequence shown here is derived from an EMBL/GenBank/DDBJ whole genome shotgun (WGS) entry which is preliminary data.</text>
</comment>
<evidence type="ECO:0000313" key="5">
    <source>
        <dbReference type="Proteomes" id="UP001152797"/>
    </source>
</evidence>
<dbReference type="PANTHER" id="PTHR10828">
    <property type="entry name" value="M-PHASE INDUCER PHOSPHATASE DUAL SPECIFICITY PHOSPHATASE CDC25"/>
    <property type="match status" value="1"/>
</dbReference>
<dbReference type="EMBL" id="CAMXCT010000555">
    <property type="protein sequence ID" value="CAI3980349.1"/>
    <property type="molecule type" value="Genomic_DNA"/>
</dbReference>
<dbReference type="EMBL" id="CAMXCT020000555">
    <property type="protein sequence ID" value="CAL1133724.1"/>
    <property type="molecule type" value="Genomic_DNA"/>
</dbReference>
<feature type="compositionally biased region" description="Polar residues" evidence="1">
    <location>
        <begin position="418"/>
        <end position="449"/>
    </location>
</feature>
<gene>
    <name evidence="3" type="ORF">C1SCF055_LOCUS8229</name>
</gene>
<dbReference type="Proteomes" id="UP001152797">
    <property type="component" value="Unassembled WGS sequence"/>
</dbReference>
<dbReference type="InterPro" id="IPR001763">
    <property type="entry name" value="Rhodanese-like_dom"/>
</dbReference>
<feature type="domain" description="Rhodanese" evidence="2">
    <location>
        <begin position="3161"/>
        <end position="3255"/>
    </location>
</feature>
<dbReference type="Gene3D" id="3.40.250.10">
    <property type="entry name" value="Rhodanese-like domain"/>
    <property type="match status" value="3"/>
</dbReference>
<dbReference type="PROSITE" id="PS50206">
    <property type="entry name" value="RHODANESE_3"/>
    <property type="match status" value="4"/>
</dbReference>
<feature type="region of interest" description="Disordered" evidence="1">
    <location>
        <begin position="3494"/>
        <end position="3525"/>
    </location>
</feature>
<protein>
    <recommendedName>
        <fullName evidence="2">Rhodanese domain-containing protein</fullName>
    </recommendedName>
</protein>
<dbReference type="SUPFAM" id="SSF52821">
    <property type="entry name" value="Rhodanese/Cell cycle control phosphatase"/>
    <property type="match status" value="3"/>
</dbReference>
<feature type="region of interest" description="Disordered" evidence="1">
    <location>
        <begin position="1778"/>
        <end position="1816"/>
    </location>
</feature>
<evidence type="ECO:0000313" key="4">
    <source>
        <dbReference type="EMBL" id="CAL1133724.1"/>
    </source>
</evidence>
<sequence>MQMQMIHLMQPIQPRLVLQQAVLKQPVVSHVRPAQPWLGQLQLPAQVRPMAPAAMPTPVKHMAKLARPLRWVYAAPMQRTQGRTNQVVLPFQQVVSTKVMAPERKELPKELVLPRPKPQVSTQVKAPERKELPLIDGQVPKDAGVEGMHPIDFKAFWEQNQQNMVVVDLRGEDRASGHIAGTVHVPAMDLLKEIQKFVEMFLDQPIVAFMCQYSAHRAPTVANFYRKSCPSKQRVIILEGGFRGWEAHDLPIQQIEMKLSQKAADQLALKIGKVDISLPVEVAMAISTTPQPSAFSYLRPWFELHWASVALGLVIGLCLGPVLEALVGFRLLLYQAVIRRLVVIELEDLVEELRTEVDFLKAELRRLKRVVRDLTDKQSASEDRDSAGSGRSQRDSRRGSGGDSDGSYSVVREFNEAASRSRSGTVSPSPQALSERSQSIPWSDTRSVGSSGCGLTWLQREHICDGIAEYIKRCLQGGHRGESGRGRIDLPSRIWLVFRDFEGRDHCPVKVCRSFTECKALVKRGEDCGESIFVGMDIMDGDASGFAPGPRHVLSLDGGTDPHYDLWCYTSPLGVRIQCIVISPVDDRFLLAFPHQVWHRQVARRVLPQQLLGKPTLVEVAVSPEDDRETVDDAVSMKLWVGYVGAIVYDSLEIVDVETAMDYRFKSDESGGWVPYAESLVEVLKEHFEFLSAESGVPPLVEGVGSEDLSSRVTSLEAALGKMAQNLDIVLEKVTEQKRGDGRVKFTEPLVTEPRRARKDARSEKFPTLDAAVVSAALAAGVSEENLVEMQKMMGAAEGASKRLREPALRSSGARAKPASREPLSESEDEVEEVGEPGSALDSSANPMESALTKLTELVSLLAADRVKKAKSSKVELALDGLVSGSGGDTSGTAVGKRAAAARRALRTALVDAPEEIYMVVERLLLEDLTSRTIAHGMPKADLNARAWIEHRSRIGAYKTSAHCAWGVGGILDDLIQGRTAHARARAALLLLQLDQCAVDKGDWTLASELSLEQGPPPVKSGDPLVMLSHLRDAEDYVQKRRSLGKKLQGEEVDGDTKMVVVPGSRAPTVRVPPLFNSMLRLLAKHSDRLSGFLQTFLSNVPRPRDEVTSLGPLWPIPLPYPEVFGRGPAFGASWRKRRLSLQVLVMDWLYLGRPSVCPPLLWLGRKLTGRQWKRVRLLEELSEDANSFLEVDAHLMARSALKTVASADQLAALHRAILSCASTSTAPYGRVTSSATFARGKNEAEDLSSSWEGFGFFDGECEGGQLVVAQPPPNTVEPCLSKWTSTMSSATCLGGLELDDDECLIMSGRDIRDFFYQFKVTPERSRRNVLAGILAPEDLEFIFRKPFSKPAYVGLNTLAMGDLNSCEYAQGAHLRLILECAGAELSEVMMLHEPFPRGLLSVGVVIDDLVCLEKVLKGSFTDSVFQGPSECDRRMDRIMDKYKEVKLPTNDKKAFDNAVTASFWGVQLDGKKGVMRANETRLWPLVLITVRVAALGLATVGLLRSLAGSYISISTMRRRLLAVMNHIFDAISASENDNQVVRLSGGLRDELFCMLTMATLAVVKTLGTLRATDASDWGMAAVSCALPVPVAKEAHRLSLSKSFWTKLLPPAKAWMRMKSLLAAEEELPDGDVYDVHPFWEQLARSVEYREEWRKPHRKSVHINIGELRAYLLEESRLATNHVSARVAFALDSQVALGALIKGRASSKALNGELMKSIPLVIGSDLYGAYGYWPSKLNRADGPTRDDKPAPPDQPLPWWWHLVCDGQYEDFDRCGSHRASVPSIDAPPDGPRADDDGSLAHRPPHGPLRPGGDLCGRGVLRGDQHPRAGAGGTNLFHDVPLHGLPGPRGAVRDHGALHGDDCLRAGDPDGAVLCDGGAPLSGAAVGREEASALCAEALEILRSFDAKQVFFRKGIADFLEAGALDLYSGTGGVVKSLQRGGCPWVVSFEIKRSSSEDVLSKTNQYKIVRLIRLGAVKLVGSALVCRSFSPAVTPPVRSARYPRGVPWASPAMREKISEGNAMSDFDCEVRAACDEQEPPVFFWTENPDTSFLWRMPTNRRFRRIGEAKNPGPRRPARSRAFSLEQAPVQTWASINLGERRWQLFLEWCRGFLSGDPVALFLMVPLFLAHAIRRYGDLDFMSGGSLLYFRHLVLAAQRKIPIEALCFNLLGLGHQMGEDRSLLVAFAEAEQLLGRGCFVNGLGLRFAQAALVALSLHLCGDRAAACIVPAAFAAFTSTVEVLQVSTSRRAIQLRQLGQNPARPMAMPVAMPVAMPTPIVKAVVKPVVKPSQWIYALLQSTPGRSTRWSSVEGSIKVARARSGKRGYSAIPGTANIPAMDLLEVANFYRKSCQSRQRVMILEGGFRGWEAHDLPIQQIETKLSQKVCDQLALIGKDVSKLTGWNACDQLAVKIGQSVSKLMAECHVMSSRLVLNPLVALWLKGHQKQRPILRRNFPAEVGIFLQYLLSRVLLAVPDAPDGAAALGGLPWSGWSKQIETVSFCSKFHISTPSHLQRFAVSFSAMQMQMIPMQPIQPRVQQAVLKQPVLSHMSHVRPAQPWLGQLQLQQLPAQVRPAAGPAPAAMPTPMVHMAKLARPLRWVYAAPMHPMQRTQGRSNQVVLPFQQVVSTKVAPERKELPKEVVSTQVKAPERKELPLIDGQVPKDAGVEGMHPIDFKAFWEQNQQNMVVVDLRGEDRESGHIAGTVHVPAMDLLKEIQKFVEMFLDQPIVAFLCQYSAHRAPTVANFYRKSCPTKQRVMILEGGFRGWEAHDLPIQQIETKLSQKAADQLALKIGKVDISLPVEVAMAISTSAECFQLPEVEVLQVSTSRRAIQLRRGQAASAVACAASAALGRVHQLGQNSARPMAMPVAMPTPIVKAVVKPVVHARNGKYPGHGSPQGDREICGGVWGPADRGIFLPVFEYWHKNATIGWSPKSFTYFPISLRRSMSRQRVMILEGGFRGWEVGIFLQYHSSAECFLLYLMLQTGLRHSEVCRGRAGGLGLEALRLGPEAEPFAALCCFLFSHADADDPPDAADSATGAAGRAQAASGAVAYVACAASAAVAWAAAAAAAASSGEAGCGAGASRDANAHGAHGEAGRTQVVLPFQVVSTKVAPEKELPKEVVSTQVKAPERKELPLIDGQVPKDAGVEGMHPIDFKAFWEQNQQNMVVVDLRGEDRASGHIAGTVHVPAMDLLKEIQKFVEMFSDQPIVAFLCQYSAHRAPTVANFYRKSCPTKQRVMILEGGFRGWEAHDLPIQQIETKLSQKAADQLALKIGKVAMAISTSAECFQLPEVEVLQVSTSRRAIQLRQLGQNPARPMAMPVAMPVAMPTPIVKAVVKPVVKPSQWIYALLQSTPGRSTRWSSVEGSIKVARARSGKRGYSAIPGTANIPAMDLLKGWEAHDLLIQQIETKLSQKACDQLALIGKDVSKLTGWNACDQLAVKIGQSVSKLMAECRVMSSRHSSNACRHQHSAVSIQYHPLVEVGLESPCGVVAEGPSEAAPNFETQRTSQLSHADADDPDAADSATGAAGRAQAASAVAYVACAASAAVAWAAAAAAASSGRSNQVVLPFQVVSTKVAPEKELPKEVVSTQVKAPERKELPLIDGQVPKEAGVEGMHPIDFKAFWEQNQQNMVVVDLRGEDRESGHIAGTVHVPAMRRSRNLWRCFRTSPSWPSCANTRHIGLRQSPTSTERAAQPSSA</sequence>
<keyword evidence="5" id="KW-1185">Reference proteome</keyword>
<accession>A0A9P1BVQ7</accession>
<dbReference type="GO" id="GO:0005634">
    <property type="term" value="C:nucleus"/>
    <property type="evidence" value="ECO:0007669"/>
    <property type="project" value="TreeGrafter"/>
</dbReference>
<feature type="domain" description="Rhodanese" evidence="2">
    <location>
        <begin position="2680"/>
        <end position="2774"/>
    </location>
</feature>
<dbReference type="PANTHER" id="PTHR10828:SF38">
    <property type="entry name" value="ARSENICAL-RESISTANCE PROTEIN 2-RELATED"/>
    <property type="match status" value="1"/>
</dbReference>
<dbReference type="SMART" id="SM00450">
    <property type="entry name" value="RHOD"/>
    <property type="match status" value="3"/>
</dbReference>
<name>A0A9P1BVQ7_9DINO</name>
<dbReference type="Pfam" id="PF00581">
    <property type="entry name" value="Rhodanese"/>
    <property type="match status" value="3"/>
</dbReference>
<reference evidence="3" key="1">
    <citation type="submission" date="2022-10" db="EMBL/GenBank/DDBJ databases">
        <authorList>
            <person name="Chen Y."/>
            <person name="Dougan E. K."/>
            <person name="Chan C."/>
            <person name="Rhodes N."/>
            <person name="Thang M."/>
        </authorList>
    </citation>
    <scope>NUCLEOTIDE SEQUENCE</scope>
</reference>
<dbReference type="GO" id="GO:0005737">
    <property type="term" value="C:cytoplasm"/>
    <property type="evidence" value="ECO:0007669"/>
    <property type="project" value="TreeGrafter"/>
</dbReference>
<evidence type="ECO:0000313" key="3">
    <source>
        <dbReference type="EMBL" id="CAI3980349.1"/>
    </source>
</evidence>
<dbReference type="InterPro" id="IPR036873">
    <property type="entry name" value="Rhodanese-like_dom_sf"/>
</dbReference>